<sequence>MYTSDALPSSRVGGATLSFYASYIGAGVGSMLGEGSGVCTSGTFGFFSSIVEGTSLSSFSS</sequence>
<name>A0ACC6SI79_9BACI</name>
<evidence type="ECO:0000313" key="2">
    <source>
        <dbReference type="Proteomes" id="UP001439875"/>
    </source>
</evidence>
<proteinExistence type="predicted"/>
<organism evidence="1 2">
    <name type="scientific">Robertmurraya yapensis</name>
    <name type="common">ex Hitch et al 2024</name>
    <dbReference type="NCBI Taxonomy" id="3133160"/>
    <lineage>
        <taxon>Bacteria</taxon>
        <taxon>Bacillati</taxon>
        <taxon>Bacillota</taxon>
        <taxon>Bacilli</taxon>
        <taxon>Bacillales</taxon>
        <taxon>Bacillaceae</taxon>
        <taxon>Robertmurraya</taxon>
    </lineage>
</organism>
<keyword evidence="2" id="KW-1185">Reference proteome</keyword>
<dbReference type="Proteomes" id="UP001439875">
    <property type="component" value="Unassembled WGS sequence"/>
</dbReference>
<evidence type="ECO:0000313" key="1">
    <source>
        <dbReference type="EMBL" id="MEQ2529753.1"/>
    </source>
</evidence>
<accession>A0ACC6SI79</accession>
<gene>
    <name evidence="1" type="ORF">WMO40_24120</name>
</gene>
<reference evidence="1" key="1">
    <citation type="submission" date="2024-03" db="EMBL/GenBank/DDBJ databases">
        <title>Human intestinal bacterial collection.</title>
        <authorList>
            <person name="Pauvert C."/>
            <person name="Hitch T.C.A."/>
            <person name="Clavel T."/>
        </authorList>
    </citation>
    <scope>NUCLEOTIDE SEQUENCE</scope>
    <source>
        <strain evidence="1">CLA-AA-H227</strain>
    </source>
</reference>
<protein>
    <submittedName>
        <fullName evidence="1">Uncharacterized protein</fullName>
    </submittedName>
</protein>
<dbReference type="EMBL" id="JBBMEW010000079">
    <property type="protein sequence ID" value="MEQ2529753.1"/>
    <property type="molecule type" value="Genomic_DNA"/>
</dbReference>
<comment type="caution">
    <text evidence="1">The sequence shown here is derived from an EMBL/GenBank/DDBJ whole genome shotgun (WGS) entry which is preliminary data.</text>
</comment>
<feature type="non-terminal residue" evidence="1">
    <location>
        <position position="61"/>
    </location>
</feature>